<protein>
    <recommendedName>
        <fullName evidence="1">Flavodoxin-like domain-containing protein</fullName>
    </recommendedName>
</protein>
<dbReference type="SUPFAM" id="SSF52218">
    <property type="entry name" value="Flavoproteins"/>
    <property type="match status" value="1"/>
</dbReference>
<dbReference type="PROSITE" id="PS00201">
    <property type="entry name" value="FLAVODOXIN"/>
    <property type="match status" value="1"/>
</dbReference>
<dbReference type="InterPro" id="IPR008254">
    <property type="entry name" value="Flavodoxin/NO_synth"/>
</dbReference>
<dbReference type="Pfam" id="PF00258">
    <property type="entry name" value="Flavodoxin_1"/>
    <property type="match status" value="1"/>
</dbReference>
<dbReference type="GO" id="GO:0009055">
    <property type="term" value="F:electron transfer activity"/>
    <property type="evidence" value="ECO:0007669"/>
    <property type="project" value="InterPro"/>
</dbReference>
<evidence type="ECO:0000259" key="1">
    <source>
        <dbReference type="PROSITE" id="PS50902"/>
    </source>
</evidence>
<dbReference type="AlphaFoldDB" id="A0A381QEN4"/>
<feature type="domain" description="Flavodoxin-like" evidence="1">
    <location>
        <begin position="6"/>
        <end position="155"/>
    </location>
</feature>
<proteinExistence type="predicted"/>
<dbReference type="EMBL" id="UINC01001266">
    <property type="protein sequence ID" value="SUZ76123.1"/>
    <property type="molecule type" value="Genomic_DNA"/>
</dbReference>
<dbReference type="InterPro" id="IPR029039">
    <property type="entry name" value="Flavoprotein-like_sf"/>
</dbReference>
<name>A0A381QEN4_9ZZZZ</name>
<dbReference type="InterPro" id="IPR001226">
    <property type="entry name" value="Flavodoxin_CS"/>
</dbReference>
<gene>
    <name evidence="2" type="ORF">METZ01_LOCUS28977</name>
</gene>
<organism evidence="2">
    <name type="scientific">marine metagenome</name>
    <dbReference type="NCBI Taxonomy" id="408172"/>
    <lineage>
        <taxon>unclassified sequences</taxon>
        <taxon>metagenomes</taxon>
        <taxon>ecological metagenomes</taxon>
    </lineage>
</organism>
<sequence length="155" mass="16699">MALKNLLIVYHSKTGKTQRLADAVYAGANDKSFETISVTMKTAIEAGPSDIIESDGLLLGTPENFGYMSGAMKDFLDRTFYEVEGKIQPLPYATFISAGNDGSGALRAIRRIANGYPFQEVQEPVIVVGDPTPDDLDRCKELGMALGAGIDADIY</sequence>
<dbReference type="GO" id="GO:0010181">
    <property type="term" value="F:FMN binding"/>
    <property type="evidence" value="ECO:0007669"/>
    <property type="project" value="InterPro"/>
</dbReference>
<reference evidence="2" key="1">
    <citation type="submission" date="2018-05" db="EMBL/GenBank/DDBJ databases">
        <authorList>
            <person name="Lanie J.A."/>
            <person name="Ng W.-L."/>
            <person name="Kazmierczak K.M."/>
            <person name="Andrzejewski T.M."/>
            <person name="Davidsen T.M."/>
            <person name="Wayne K.J."/>
            <person name="Tettelin H."/>
            <person name="Glass J.I."/>
            <person name="Rusch D."/>
            <person name="Podicherti R."/>
            <person name="Tsui H.-C.T."/>
            <person name="Winkler M.E."/>
        </authorList>
    </citation>
    <scope>NUCLEOTIDE SEQUENCE</scope>
</reference>
<dbReference type="PROSITE" id="PS50902">
    <property type="entry name" value="FLAVODOXIN_LIKE"/>
    <property type="match status" value="1"/>
</dbReference>
<dbReference type="Gene3D" id="3.40.50.360">
    <property type="match status" value="1"/>
</dbReference>
<evidence type="ECO:0000313" key="2">
    <source>
        <dbReference type="EMBL" id="SUZ76123.1"/>
    </source>
</evidence>
<accession>A0A381QEN4</accession>